<dbReference type="InterPro" id="IPR050228">
    <property type="entry name" value="Carboxylesterase_BioH"/>
</dbReference>
<dbReference type="OrthoDB" id="5422338at2"/>
<name>A0A1G8D1J1_9ACTN</name>
<dbReference type="Proteomes" id="UP000198923">
    <property type="component" value="Unassembled WGS sequence"/>
</dbReference>
<dbReference type="GO" id="GO:0003824">
    <property type="term" value="F:catalytic activity"/>
    <property type="evidence" value="ECO:0007669"/>
    <property type="project" value="UniProtKB-ARBA"/>
</dbReference>
<protein>
    <submittedName>
        <fullName evidence="2">Pimeloyl-ACP methyl ester carboxylesterase</fullName>
    </submittedName>
</protein>
<dbReference type="Pfam" id="PF12697">
    <property type="entry name" value="Abhydrolase_6"/>
    <property type="match status" value="1"/>
</dbReference>
<dbReference type="InterPro" id="IPR000073">
    <property type="entry name" value="AB_hydrolase_1"/>
</dbReference>
<dbReference type="AlphaFoldDB" id="A0A1G8D1J1"/>
<proteinExistence type="predicted"/>
<dbReference type="PANTHER" id="PTHR43194">
    <property type="entry name" value="HYDROLASE ALPHA/BETA FOLD FAMILY"/>
    <property type="match status" value="1"/>
</dbReference>
<dbReference type="EMBL" id="FNCN01000017">
    <property type="protein sequence ID" value="SDH51606.1"/>
    <property type="molecule type" value="Genomic_DNA"/>
</dbReference>
<evidence type="ECO:0000259" key="1">
    <source>
        <dbReference type="Pfam" id="PF12697"/>
    </source>
</evidence>
<evidence type="ECO:0000313" key="2">
    <source>
        <dbReference type="EMBL" id="SDH51606.1"/>
    </source>
</evidence>
<evidence type="ECO:0000313" key="3">
    <source>
        <dbReference type="Proteomes" id="UP000198923"/>
    </source>
</evidence>
<accession>A0A1G8D1J1</accession>
<feature type="domain" description="AB hydrolase-1" evidence="1">
    <location>
        <begin position="80"/>
        <end position="338"/>
    </location>
</feature>
<dbReference type="SUPFAM" id="SSF53474">
    <property type="entry name" value="alpha/beta-Hydrolases"/>
    <property type="match status" value="1"/>
</dbReference>
<sequence length="352" mass="37757">MAARRRKVGVAGAVVGAASAGVAAVALAKRYAVGRIRLRPDIELSERFGELGGQIVPVTTSDGVSLHARVDGPEDAALTIVFCHGYTLDLNSWHFQWKELRDTHRVVLWDQRCHGRSQRHWTKDSSIDRLGEDLFDVLEALVPGPCVLVGHSMGGMTIMALAERRPELFGDRVKGVALVSTSAGRLAELSFGLPALLARAVHSVVPSAVSLLGSKGELVDRGREAGSDVVFLALRYLGFGDPATVSPTLVDFVEAMIRSTPTNVIADFYPALMSHDKLSALNVLEGIPSAIIVGAKDWITPPEHSRAIADVLPLSRLLEVEDSSHLVQLEHPGVVNEALGDLVKSTQPEVGE</sequence>
<dbReference type="RefSeq" id="WP_093171727.1">
    <property type="nucleotide sequence ID" value="NZ_FNCN01000017.1"/>
</dbReference>
<organism evidence="2 3">
    <name type="scientific">Sinosporangium album</name>
    <dbReference type="NCBI Taxonomy" id="504805"/>
    <lineage>
        <taxon>Bacteria</taxon>
        <taxon>Bacillati</taxon>
        <taxon>Actinomycetota</taxon>
        <taxon>Actinomycetes</taxon>
        <taxon>Streptosporangiales</taxon>
        <taxon>Streptosporangiaceae</taxon>
        <taxon>Sinosporangium</taxon>
    </lineage>
</organism>
<dbReference type="Gene3D" id="3.40.50.1820">
    <property type="entry name" value="alpha/beta hydrolase"/>
    <property type="match status" value="1"/>
</dbReference>
<dbReference type="InterPro" id="IPR029058">
    <property type="entry name" value="AB_hydrolase_fold"/>
</dbReference>
<keyword evidence="3" id="KW-1185">Reference proteome</keyword>
<gene>
    <name evidence="2" type="ORF">SAMN05421505_11761</name>
</gene>
<dbReference type="STRING" id="504805.SAMN05421505_11761"/>
<reference evidence="2 3" key="1">
    <citation type="submission" date="2016-10" db="EMBL/GenBank/DDBJ databases">
        <authorList>
            <person name="de Groot N.N."/>
        </authorList>
    </citation>
    <scope>NUCLEOTIDE SEQUENCE [LARGE SCALE GENOMIC DNA]</scope>
    <source>
        <strain evidence="2 3">CPCC 201354</strain>
    </source>
</reference>
<dbReference type="PANTHER" id="PTHR43194:SF2">
    <property type="entry name" value="PEROXISOMAL MEMBRANE PROTEIN LPX1"/>
    <property type="match status" value="1"/>
</dbReference>